<dbReference type="PANTHER" id="PTHR33713:SF6">
    <property type="entry name" value="ANTITOXIN YEFM"/>
    <property type="match status" value="1"/>
</dbReference>
<dbReference type="Gene3D" id="3.40.1620.10">
    <property type="entry name" value="YefM-like domain"/>
    <property type="match status" value="1"/>
</dbReference>
<proteinExistence type="inferred from homology"/>
<dbReference type="Gene3D" id="1.10.1220.170">
    <property type="match status" value="1"/>
</dbReference>
<comment type="similarity">
    <text evidence="1 2">Belongs to the phD/YefM antitoxin family.</text>
</comment>
<evidence type="ECO:0000313" key="3">
    <source>
        <dbReference type="EMBL" id="KRO38772.1"/>
    </source>
</evidence>
<dbReference type="InterPro" id="IPR006442">
    <property type="entry name" value="Antitoxin_Phd/YefM"/>
</dbReference>
<protein>
    <recommendedName>
        <fullName evidence="2">Antitoxin</fullName>
    </recommendedName>
</protein>
<dbReference type="SUPFAM" id="SSF143120">
    <property type="entry name" value="YefM-like"/>
    <property type="match status" value="1"/>
</dbReference>
<reference evidence="4" key="1">
    <citation type="submission" date="2015-10" db="EMBL/GenBank/DDBJ databases">
        <title>Metagenome-Assembled Genomes uncover a global brackish microbiome.</title>
        <authorList>
            <person name="Hugerth L.W."/>
            <person name="Larsson J."/>
            <person name="Alneberg J."/>
            <person name="Lindh M.V."/>
            <person name="Legrand C."/>
            <person name="Pinhassi J."/>
            <person name="Andersson A."/>
        </authorList>
    </citation>
    <scope>NUCLEOTIDE SEQUENCE [LARGE SCALE GENOMIC DNA]</scope>
</reference>
<dbReference type="Pfam" id="PF02604">
    <property type="entry name" value="PhdYeFM_antitox"/>
    <property type="match status" value="1"/>
</dbReference>
<evidence type="ECO:0000256" key="2">
    <source>
        <dbReference type="RuleBase" id="RU362080"/>
    </source>
</evidence>
<evidence type="ECO:0000313" key="4">
    <source>
        <dbReference type="Proteomes" id="UP000050874"/>
    </source>
</evidence>
<comment type="function">
    <text evidence="2">Antitoxin component of a type II toxin-antitoxin (TA) system.</text>
</comment>
<accession>A0A0R2PL96</accession>
<dbReference type="InterPro" id="IPR051405">
    <property type="entry name" value="phD/YefM_antitoxin"/>
</dbReference>
<name>A0A0R2PL96_9GAMM</name>
<dbReference type="EMBL" id="LIAV01000292">
    <property type="protein sequence ID" value="KRO38772.1"/>
    <property type="molecule type" value="Genomic_DNA"/>
</dbReference>
<dbReference type="PANTHER" id="PTHR33713">
    <property type="entry name" value="ANTITOXIN YAFN-RELATED"/>
    <property type="match status" value="1"/>
</dbReference>
<organism evidence="3 4">
    <name type="scientific">SAR86 cluster bacterium BACL1 MAG-120920-bin57</name>
    <dbReference type="NCBI Taxonomy" id="1655571"/>
    <lineage>
        <taxon>Bacteria</taxon>
        <taxon>Pseudomonadati</taxon>
        <taxon>Pseudomonadota</taxon>
        <taxon>Gammaproteobacteria</taxon>
        <taxon>SAR86 cluster</taxon>
    </lineage>
</organism>
<comment type="caution">
    <text evidence="3">The sequence shown here is derived from an EMBL/GenBank/DDBJ whole genome shotgun (WGS) entry which is preliminary data.</text>
</comment>
<dbReference type="Proteomes" id="UP000050874">
    <property type="component" value="Unassembled WGS sequence"/>
</dbReference>
<dbReference type="InterPro" id="IPR036165">
    <property type="entry name" value="YefM-like_sf"/>
</dbReference>
<evidence type="ECO:0000256" key="1">
    <source>
        <dbReference type="ARBA" id="ARBA00009981"/>
    </source>
</evidence>
<gene>
    <name evidence="3" type="ORF">ABR63_05100</name>
</gene>
<sequence length="80" mass="8821">MTTLNVTEARANLYKLIDDATVNHEPVVITGKRGNAVLLAEDDWNAINETLHLLSVPGMRESILEGMQESIDSAATELNW</sequence>
<dbReference type="AlphaFoldDB" id="A0A0R2PL96"/>